<evidence type="ECO:0000313" key="2">
    <source>
        <dbReference type="EnsemblMetazoa" id="GBRI008453-PA"/>
    </source>
</evidence>
<name>A0A1A9W700_9MUSC</name>
<dbReference type="AlphaFoldDB" id="A0A1A9W700"/>
<reference evidence="2" key="2">
    <citation type="submission" date="2020-05" db="UniProtKB">
        <authorList>
            <consortium name="EnsemblMetazoa"/>
        </authorList>
    </citation>
    <scope>IDENTIFICATION</scope>
    <source>
        <strain evidence="2">IAEA</strain>
    </source>
</reference>
<protein>
    <submittedName>
        <fullName evidence="2">Uncharacterized protein</fullName>
    </submittedName>
</protein>
<keyword evidence="3" id="KW-1185">Reference proteome</keyword>
<feature type="transmembrane region" description="Helical" evidence="1">
    <location>
        <begin position="73"/>
        <end position="99"/>
    </location>
</feature>
<keyword evidence="1" id="KW-0812">Transmembrane</keyword>
<reference evidence="3" key="1">
    <citation type="submission" date="2014-03" db="EMBL/GenBank/DDBJ databases">
        <authorList>
            <person name="Aksoy S."/>
            <person name="Warren W."/>
            <person name="Wilson R.K."/>
        </authorList>
    </citation>
    <scope>NUCLEOTIDE SEQUENCE [LARGE SCALE GENOMIC DNA]</scope>
    <source>
        <strain evidence="3">IAEA</strain>
    </source>
</reference>
<evidence type="ECO:0000256" key="1">
    <source>
        <dbReference type="SAM" id="Phobius"/>
    </source>
</evidence>
<dbReference type="Proteomes" id="UP000091820">
    <property type="component" value="Unassembled WGS sequence"/>
</dbReference>
<organism evidence="2 3">
    <name type="scientific">Glossina brevipalpis</name>
    <dbReference type="NCBI Taxonomy" id="37001"/>
    <lineage>
        <taxon>Eukaryota</taxon>
        <taxon>Metazoa</taxon>
        <taxon>Ecdysozoa</taxon>
        <taxon>Arthropoda</taxon>
        <taxon>Hexapoda</taxon>
        <taxon>Insecta</taxon>
        <taxon>Pterygota</taxon>
        <taxon>Neoptera</taxon>
        <taxon>Endopterygota</taxon>
        <taxon>Diptera</taxon>
        <taxon>Brachycera</taxon>
        <taxon>Muscomorpha</taxon>
        <taxon>Hippoboscoidea</taxon>
        <taxon>Glossinidae</taxon>
        <taxon>Glossina</taxon>
    </lineage>
</organism>
<sequence>MRSSAPANNRLATRRPANTATGVSLGFPFTTSPTAKIFGTLPAPTHNVLPGGLDKLNRSSLVMPYSKAPAITALLLPLSLPLLAGAIIMVSCILLHFLLLLEVEILGDPTLYQYLLRKSVQILTLNLVAVEPIENNCIILKTARALKEQDLFELTKILFFPCMTFFFYS</sequence>
<proteinExistence type="predicted"/>
<dbReference type="EnsemblMetazoa" id="GBRI008453-RA">
    <property type="protein sequence ID" value="GBRI008453-PA"/>
    <property type="gene ID" value="GBRI008453"/>
</dbReference>
<evidence type="ECO:0000313" key="3">
    <source>
        <dbReference type="Proteomes" id="UP000091820"/>
    </source>
</evidence>
<dbReference type="VEuPathDB" id="VectorBase:GBRI008453"/>
<accession>A0A1A9W700</accession>
<keyword evidence="1" id="KW-0472">Membrane</keyword>
<keyword evidence="1" id="KW-1133">Transmembrane helix</keyword>